<comment type="caution">
    <text evidence="1">The sequence shown here is derived from an EMBL/GenBank/DDBJ whole genome shotgun (WGS) entry which is preliminary data.</text>
</comment>
<proteinExistence type="predicted"/>
<sequence>NLKPALHEMTPATISSGLVQNHPPSTPFVQPSRTDWDLLFQLLFDELLTPPPSVDLPDLEVIAPIAEVVAPEPATSTGLPSLTTVYQ</sequence>
<reference evidence="1" key="1">
    <citation type="journal article" date="2019" name="Sci. Rep.">
        <title>Draft genome of Tanacetum cinerariifolium, the natural source of mosquito coil.</title>
        <authorList>
            <person name="Yamashiro T."/>
            <person name="Shiraishi A."/>
            <person name="Satake H."/>
            <person name="Nakayama K."/>
        </authorList>
    </citation>
    <scope>NUCLEOTIDE SEQUENCE</scope>
</reference>
<name>A0A699JR71_TANCI</name>
<feature type="non-terminal residue" evidence="1">
    <location>
        <position position="1"/>
    </location>
</feature>
<accession>A0A699JR71</accession>
<gene>
    <name evidence="1" type="ORF">Tci_624206</name>
</gene>
<dbReference type="AlphaFoldDB" id="A0A699JR71"/>
<evidence type="ECO:0000313" key="1">
    <source>
        <dbReference type="EMBL" id="GFA52234.1"/>
    </source>
</evidence>
<protein>
    <submittedName>
        <fullName evidence="1">Uncharacterized protein</fullName>
    </submittedName>
</protein>
<dbReference type="EMBL" id="BKCJ010438802">
    <property type="protein sequence ID" value="GFA52234.1"/>
    <property type="molecule type" value="Genomic_DNA"/>
</dbReference>
<organism evidence="1">
    <name type="scientific">Tanacetum cinerariifolium</name>
    <name type="common">Dalmatian daisy</name>
    <name type="synonym">Chrysanthemum cinerariifolium</name>
    <dbReference type="NCBI Taxonomy" id="118510"/>
    <lineage>
        <taxon>Eukaryota</taxon>
        <taxon>Viridiplantae</taxon>
        <taxon>Streptophyta</taxon>
        <taxon>Embryophyta</taxon>
        <taxon>Tracheophyta</taxon>
        <taxon>Spermatophyta</taxon>
        <taxon>Magnoliopsida</taxon>
        <taxon>eudicotyledons</taxon>
        <taxon>Gunneridae</taxon>
        <taxon>Pentapetalae</taxon>
        <taxon>asterids</taxon>
        <taxon>campanulids</taxon>
        <taxon>Asterales</taxon>
        <taxon>Asteraceae</taxon>
        <taxon>Asteroideae</taxon>
        <taxon>Anthemideae</taxon>
        <taxon>Anthemidinae</taxon>
        <taxon>Tanacetum</taxon>
    </lineage>
</organism>